<evidence type="ECO:0000313" key="3">
    <source>
        <dbReference type="Proteomes" id="UP001234989"/>
    </source>
</evidence>
<dbReference type="Proteomes" id="UP001234989">
    <property type="component" value="Chromosome 4"/>
</dbReference>
<evidence type="ECO:0000256" key="1">
    <source>
        <dbReference type="SAM" id="MobiDB-lite"/>
    </source>
</evidence>
<keyword evidence="3" id="KW-1185">Reference proteome</keyword>
<sequence length="115" mass="12720">MIKSAHFIPVRTSYSVEYYAKLYIPEMVKLHVFGNSKTKSVVVSFYYHCGICLTSSGSFVEFFSKLKAHDDPNSREVQVAGTQAIGENITKTIHMPLDGDSTTDPSAGLDDGHEE</sequence>
<organism evidence="2 3">
    <name type="scientific">Solanum verrucosum</name>
    <dbReference type="NCBI Taxonomy" id="315347"/>
    <lineage>
        <taxon>Eukaryota</taxon>
        <taxon>Viridiplantae</taxon>
        <taxon>Streptophyta</taxon>
        <taxon>Embryophyta</taxon>
        <taxon>Tracheophyta</taxon>
        <taxon>Spermatophyta</taxon>
        <taxon>Magnoliopsida</taxon>
        <taxon>eudicotyledons</taxon>
        <taxon>Gunneridae</taxon>
        <taxon>Pentapetalae</taxon>
        <taxon>asterids</taxon>
        <taxon>lamiids</taxon>
        <taxon>Solanales</taxon>
        <taxon>Solanaceae</taxon>
        <taxon>Solanoideae</taxon>
        <taxon>Solaneae</taxon>
        <taxon>Solanum</taxon>
    </lineage>
</organism>
<accession>A0AAF0QKJ9</accession>
<evidence type="ECO:0000313" key="2">
    <source>
        <dbReference type="EMBL" id="WMV24422.1"/>
    </source>
</evidence>
<feature type="region of interest" description="Disordered" evidence="1">
    <location>
        <begin position="94"/>
        <end position="115"/>
    </location>
</feature>
<reference evidence="2" key="1">
    <citation type="submission" date="2023-08" db="EMBL/GenBank/DDBJ databases">
        <title>A de novo genome assembly of Solanum verrucosum Schlechtendal, a Mexican diploid species geographically isolated from the other diploid A-genome species in potato relatives.</title>
        <authorList>
            <person name="Hosaka K."/>
        </authorList>
    </citation>
    <scope>NUCLEOTIDE SEQUENCE</scope>
    <source>
        <tissue evidence="2">Young leaves</tissue>
    </source>
</reference>
<dbReference type="AlphaFoldDB" id="A0AAF0QKJ9"/>
<gene>
    <name evidence="2" type="ORF">MTR67_017807</name>
</gene>
<protein>
    <submittedName>
        <fullName evidence="2">Uncharacterized protein</fullName>
    </submittedName>
</protein>
<dbReference type="EMBL" id="CP133615">
    <property type="protein sequence ID" value="WMV24422.1"/>
    <property type="molecule type" value="Genomic_DNA"/>
</dbReference>
<name>A0AAF0QKJ9_SOLVR</name>
<proteinExistence type="predicted"/>